<comment type="catalytic activity">
    <reaction evidence="9">
        <text>molybdopterin + ATP + H(+) = adenylyl-molybdopterin + diphosphate</text>
        <dbReference type="Rhea" id="RHEA:31331"/>
        <dbReference type="ChEBI" id="CHEBI:15378"/>
        <dbReference type="ChEBI" id="CHEBI:30616"/>
        <dbReference type="ChEBI" id="CHEBI:33019"/>
        <dbReference type="ChEBI" id="CHEBI:58698"/>
        <dbReference type="ChEBI" id="CHEBI:62727"/>
        <dbReference type="EC" id="2.7.7.75"/>
    </reaction>
</comment>
<dbReference type="InterPro" id="IPR036425">
    <property type="entry name" value="MoaB/Mog-like_dom_sf"/>
</dbReference>
<evidence type="ECO:0000256" key="4">
    <source>
        <dbReference type="ARBA" id="ARBA00013491"/>
    </source>
</evidence>
<comment type="similarity">
    <text evidence="2">Belongs to the MoaB/Mog family.</text>
</comment>
<keyword evidence="12" id="KW-0548">Nucleotidyltransferase</keyword>
<dbReference type="Proteomes" id="UP000316921">
    <property type="component" value="Chromosome"/>
</dbReference>
<keyword evidence="6" id="KW-0547">Nucleotide-binding</keyword>
<name>A0A518BHY6_9BACT</name>
<dbReference type="PANTHER" id="PTHR43764">
    <property type="entry name" value="MOLYBDENUM COFACTOR BIOSYNTHESIS"/>
    <property type="match status" value="1"/>
</dbReference>
<evidence type="ECO:0000256" key="8">
    <source>
        <dbReference type="ARBA" id="ARBA00023150"/>
    </source>
</evidence>
<evidence type="ECO:0000256" key="2">
    <source>
        <dbReference type="ARBA" id="ARBA00006112"/>
    </source>
</evidence>
<evidence type="ECO:0000256" key="9">
    <source>
        <dbReference type="ARBA" id="ARBA00051131"/>
    </source>
</evidence>
<sequence>MTEDSPKIGVLTISDRASRGEYEDLSGPAIEAALRDYLATPCEYLRVVIPDDREGICAALRELAAKGCSLVCSTGGTGPSARDVTPEALEEVCDKLFPGFGEQMRRASLDEGVPTAILSRQTAGTLGSTLFVTLPGKPAAIRVCLDAVFPAIPYCIDLIGGAWLEGNPEVVEVFRPKQK</sequence>
<keyword evidence="8" id="KW-0501">Molybdenum cofactor biosynthesis</keyword>
<comment type="pathway">
    <text evidence="1">Cofactor biosynthesis; molybdopterin biosynthesis.</text>
</comment>
<dbReference type="RefSeq" id="WP_145064414.1">
    <property type="nucleotide sequence ID" value="NZ_CP036287.1"/>
</dbReference>
<dbReference type="FunFam" id="3.40.980.10:FF:000005">
    <property type="entry name" value="Molybdopterin biosynthesis mog protein"/>
    <property type="match status" value="1"/>
</dbReference>
<dbReference type="EMBL" id="CP036287">
    <property type="protein sequence ID" value="QDU66591.1"/>
    <property type="molecule type" value="Genomic_DNA"/>
</dbReference>
<dbReference type="InterPro" id="IPR051920">
    <property type="entry name" value="MPT_Adenylyltrnsfr/MoaC-Rel"/>
</dbReference>
<evidence type="ECO:0000313" key="12">
    <source>
        <dbReference type="EMBL" id="QDU66591.1"/>
    </source>
</evidence>
<dbReference type="GO" id="GO:0005524">
    <property type="term" value="F:ATP binding"/>
    <property type="evidence" value="ECO:0007669"/>
    <property type="project" value="UniProtKB-KW"/>
</dbReference>
<dbReference type="GO" id="GO:0061598">
    <property type="term" value="F:molybdopterin adenylyltransferase activity"/>
    <property type="evidence" value="ECO:0007669"/>
    <property type="project" value="UniProtKB-EC"/>
</dbReference>
<accession>A0A518BHY6</accession>
<dbReference type="EC" id="2.7.7.75" evidence="3"/>
<proteinExistence type="inferred from homology"/>
<dbReference type="Gene3D" id="3.40.980.10">
    <property type="entry name" value="MoaB/Mog-like domain"/>
    <property type="match status" value="1"/>
</dbReference>
<dbReference type="GO" id="GO:0006777">
    <property type="term" value="P:Mo-molybdopterin cofactor biosynthetic process"/>
    <property type="evidence" value="ECO:0007669"/>
    <property type="project" value="UniProtKB-KW"/>
</dbReference>
<dbReference type="AlphaFoldDB" id="A0A518BHY6"/>
<evidence type="ECO:0000313" key="13">
    <source>
        <dbReference type="Proteomes" id="UP000316921"/>
    </source>
</evidence>
<evidence type="ECO:0000256" key="6">
    <source>
        <dbReference type="ARBA" id="ARBA00022741"/>
    </source>
</evidence>
<evidence type="ECO:0000256" key="1">
    <source>
        <dbReference type="ARBA" id="ARBA00005046"/>
    </source>
</evidence>
<evidence type="ECO:0000256" key="10">
    <source>
        <dbReference type="ARBA" id="ARBA00058212"/>
    </source>
</evidence>
<dbReference type="PANTHER" id="PTHR43764:SF1">
    <property type="entry name" value="MOLYBDOPTERIN MOLYBDOTRANSFERASE"/>
    <property type="match status" value="1"/>
</dbReference>
<dbReference type="NCBIfam" id="NF006932">
    <property type="entry name" value="PRK09417.1"/>
    <property type="match status" value="1"/>
</dbReference>
<dbReference type="Pfam" id="PF00994">
    <property type="entry name" value="MoCF_biosynth"/>
    <property type="match status" value="1"/>
</dbReference>
<dbReference type="KEGG" id="pbap:Pla133_16670"/>
<keyword evidence="5 12" id="KW-0808">Transferase</keyword>
<reference evidence="12 13" key="1">
    <citation type="submission" date="2019-02" db="EMBL/GenBank/DDBJ databases">
        <title>Deep-cultivation of Planctomycetes and their phenomic and genomic characterization uncovers novel biology.</title>
        <authorList>
            <person name="Wiegand S."/>
            <person name="Jogler M."/>
            <person name="Boedeker C."/>
            <person name="Pinto D."/>
            <person name="Vollmers J."/>
            <person name="Rivas-Marin E."/>
            <person name="Kohn T."/>
            <person name="Peeters S.H."/>
            <person name="Heuer A."/>
            <person name="Rast P."/>
            <person name="Oberbeckmann S."/>
            <person name="Bunk B."/>
            <person name="Jeske O."/>
            <person name="Meyerdierks A."/>
            <person name="Storesund J.E."/>
            <person name="Kallscheuer N."/>
            <person name="Luecker S."/>
            <person name="Lage O.M."/>
            <person name="Pohl T."/>
            <person name="Merkel B.J."/>
            <person name="Hornburger P."/>
            <person name="Mueller R.-W."/>
            <person name="Bruemmer F."/>
            <person name="Labrenz M."/>
            <person name="Spormann A.M."/>
            <person name="Op den Camp H."/>
            <person name="Overmann J."/>
            <person name="Amann R."/>
            <person name="Jetten M.S.M."/>
            <person name="Mascher T."/>
            <person name="Medema M.H."/>
            <person name="Devos D.P."/>
            <person name="Kaster A.-K."/>
            <person name="Ovreas L."/>
            <person name="Rohde M."/>
            <person name="Galperin M.Y."/>
            <person name="Jogler C."/>
        </authorList>
    </citation>
    <scope>NUCLEOTIDE SEQUENCE [LARGE SCALE GENOMIC DNA]</scope>
    <source>
        <strain evidence="12 13">Pla133</strain>
    </source>
</reference>
<dbReference type="SUPFAM" id="SSF53218">
    <property type="entry name" value="Molybdenum cofactor biosynthesis proteins"/>
    <property type="match status" value="1"/>
</dbReference>
<evidence type="ECO:0000256" key="3">
    <source>
        <dbReference type="ARBA" id="ARBA00012509"/>
    </source>
</evidence>
<evidence type="ECO:0000256" key="7">
    <source>
        <dbReference type="ARBA" id="ARBA00022840"/>
    </source>
</evidence>
<dbReference type="NCBIfam" id="TIGR00177">
    <property type="entry name" value="molyb_syn"/>
    <property type="match status" value="1"/>
</dbReference>
<dbReference type="InterPro" id="IPR001453">
    <property type="entry name" value="MoaB/Mog_dom"/>
</dbReference>
<keyword evidence="13" id="KW-1185">Reference proteome</keyword>
<organism evidence="12 13">
    <name type="scientific">Engelhardtia mirabilis</name>
    <dbReference type="NCBI Taxonomy" id="2528011"/>
    <lineage>
        <taxon>Bacteria</taxon>
        <taxon>Pseudomonadati</taxon>
        <taxon>Planctomycetota</taxon>
        <taxon>Planctomycetia</taxon>
        <taxon>Planctomycetia incertae sedis</taxon>
        <taxon>Engelhardtia</taxon>
    </lineage>
</organism>
<evidence type="ECO:0000259" key="11">
    <source>
        <dbReference type="SMART" id="SM00852"/>
    </source>
</evidence>
<comment type="function">
    <text evidence="10">Catalyzes the adenylation of molybdopterin as part of the biosynthesis of the molybdenum-cofactor.</text>
</comment>
<keyword evidence="7" id="KW-0067">ATP-binding</keyword>
<gene>
    <name evidence="12" type="primary">mog</name>
    <name evidence="12" type="ORF">Pla133_16670</name>
</gene>
<dbReference type="SMART" id="SM00852">
    <property type="entry name" value="MoCF_biosynth"/>
    <property type="match status" value="1"/>
</dbReference>
<feature type="domain" description="MoaB/Mog" evidence="11">
    <location>
        <begin position="9"/>
        <end position="155"/>
    </location>
</feature>
<protein>
    <recommendedName>
        <fullName evidence="4">Molybdopterin adenylyltransferase</fullName>
        <ecNumber evidence="3">2.7.7.75</ecNumber>
    </recommendedName>
</protein>
<dbReference type="CDD" id="cd00886">
    <property type="entry name" value="MogA_MoaB"/>
    <property type="match status" value="1"/>
</dbReference>
<evidence type="ECO:0000256" key="5">
    <source>
        <dbReference type="ARBA" id="ARBA00022679"/>
    </source>
</evidence>